<dbReference type="InterPro" id="IPR030972">
    <property type="entry name" value="UrcA_uranyl"/>
</dbReference>
<evidence type="ECO:0000256" key="1">
    <source>
        <dbReference type="SAM" id="SignalP"/>
    </source>
</evidence>
<name>A0A512AKS0_9SPHN</name>
<reference evidence="2 3" key="1">
    <citation type="submission" date="2019-07" db="EMBL/GenBank/DDBJ databases">
        <title>Whole genome shotgun sequence of Novosphingobium sediminis NBRC 106119.</title>
        <authorList>
            <person name="Hosoyama A."/>
            <person name="Uohara A."/>
            <person name="Ohji S."/>
            <person name="Ichikawa N."/>
        </authorList>
    </citation>
    <scope>NUCLEOTIDE SEQUENCE [LARGE SCALE GENOMIC DNA]</scope>
    <source>
        <strain evidence="2 3">NBRC 106119</strain>
    </source>
</reference>
<keyword evidence="1" id="KW-0732">Signal</keyword>
<dbReference type="RefSeq" id="WP_170233817.1">
    <property type="nucleotide sequence ID" value="NZ_BJYR01000013.1"/>
</dbReference>
<protein>
    <recommendedName>
        <fullName evidence="4">UrcA family protein</fullName>
    </recommendedName>
</protein>
<proteinExistence type="predicted"/>
<feature type="chain" id="PRO_5022031376" description="UrcA family protein" evidence="1">
    <location>
        <begin position="24"/>
        <end position="111"/>
    </location>
</feature>
<dbReference type="EMBL" id="BJYR01000013">
    <property type="protein sequence ID" value="GEO00312.1"/>
    <property type="molecule type" value="Genomic_DNA"/>
</dbReference>
<accession>A0A512AKS0</accession>
<evidence type="ECO:0000313" key="3">
    <source>
        <dbReference type="Proteomes" id="UP000321464"/>
    </source>
</evidence>
<sequence length="111" mass="11798">MFKNALIATGLVGLVLAAQPAFAQDAANPDVIVQHRMVQYSDLDLSTAKGQSTFDARVRHAAAAVCEANFGPHPLSEAMESRRCYRNAIQSAQRTMVARGLTGGAVKVAAR</sequence>
<dbReference type="NCBIfam" id="TIGR04433">
    <property type="entry name" value="UrcA_uranyl"/>
    <property type="match status" value="1"/>
</dbReference>
<comment type="caution">
    <text evidence="2">The sequence shown here is derived from an EMBL/GenBank/DDBJ whole genome shotgun (WGS) entry which is preliminary data.</text>
</comment>
<dbReference type="Proteomes" id="UP000321464">
    <property type="component" value="Unassembled WGS sequence"/>
</dbReference>
<evidence type="ECO:0000313" key="2">
    <source>
        <dbReference type="EMBL" id="GEO00312.1"/>
    </source>
</evidence>
<organism evidence="2 3">
    <name type="scientific">Novosphingobium sediminis</name>
    <dbReference type="NCBI Taxonomy" id="707214"/>
    <lineage>
        <taxon>Bacteria</taxon>
        <taxon>Pseudomonadati</taxon>
        <taxon>Pseudomonadota</taxon>
        <taxon>Alphaproteobacteria</taxon>
        <taxon>Sphingomonadales</taxon>
        <taxon>Sphingomonadaceae</taxon>
        <taxon>Novosphingobium</taxon>
    </lineage>
</organism>
<keyword evidence="3" id="KW-1185">Reference proteome</keyword>
<feature type="signal peptide" evidence="1">
    <location>
        <begin position="1"/>
        <end position="23"/>
    </location>
</feature>
<gene>
    <name evidence="2" type="ORF">NSE01_21440</name>
</gene>
<evidence type="ECO:0008006" key="4">
    <source>
        <dbReference type="Google" id="ProtNLM"/>
    </source>
</evidence>
<dbReference type="AlphaFoldDB" id="A0A512AKS0"/>